<accession>A0A0F9QDE1</accession>
<organism evidence="2">
    <name type="scientific">marine sediment metagenome</name>
    <dbReference type="NCBI Taxonomy" id="412755"/>
    <lineage>
        <taxon>unclassified sequences</taxon>
        <taxon>metagenomes</taxon>
        <taxon>ecological metagenomes</taxon>
    </lineage>
</organism>
<dbReference type="EMBL" id="LAZR01002067">
    <property type="protein sequence ID" value="KKN35042.1"/>
    <property type="molecule type" value="Genomic_DNA"/>
</dbReference>
<dbReference type="AlphaFoldDB" id="A0A0F9QDE1"/>
<keyword evidence="1" id="KW-0812">Transmembrane</keyword>
<feature type="transmembrane region" description="Helical" evidence="1">
    <location>
        <begin position="18"/>
        <end position="40"/>
    </location>
</feature>
<gene>
    <name evidence="2" type="ORF">LCGC14_0787520</name>
</gene>
<evidence type="ECO:0000313" key="2">
    <source>
        <dbReference type="EMBL" id="KKN35042.1"/>
    </source>
</evidence>
<protein>
    <submittedName>
        <fullName evidence="2">Uncharacterized protein</fullName>
    </submittedName>
</protein>
<proteinExistence type="predicted"/>
<keyword evidence="1" id="KW-1133">Transmembrane helix</keyword>
<comment type="caution">
    <text evidence="2">The sequence shown here is derived from an EMBL/GenBank/DDBJ whole genome shotgun (WGS) entry which is preliminary data.</text>
</comment>
<reference evidence="2" key="1">
    <citation type="journal article" date="2015" name="Nature">
        <title>Complex archaea that bridge the gap between prokaryotes and eukaryotes.</title>
        <authorList>
            <person name="Spang A."/>
            <person name="Saw J.H."/>
            <person name="Jorgensen S.L."/>
            <person name="Zaremba-Niedzwiedzka K."/>
            <person name="Martijn J."/>
            <person name="Lind A.E."/>
            <person name="van Eijk R."/>
            <person name="Schleper C."/>
            <person name="Guy L."/>
            <person name="Ettema T.J."/>
        </authorList>
    </citation>
    <scope>NUCLEOTIDE SEQUENCE</scope>
</reference>
<name>A0A0F9QDE1_9ZZZZ</name>
<sequence>MTFSQSGNYTTSPNVRQVLFAVVSSVPISVMSWEMAWLMMSWPWLMHWLIIGLIIGPIMVTIRVETIVGIVEGVIWIIISGMNTDRYSNIIANVTCSADAIGFTSRKDETKHYY</sequence>
<evidence type="ECO:0000256" key="1">
    <source>
        <dbReference type="SAM" id="Phobius"/>
    </source>
</evidence>
<keyword evidence="1" id="KW-0472">Membrane</keyword>
<feature type="transmembrane region" description="Helical" evidence="1">
    <location>
        <begin position="46"/>
        <end position="79"/>
    </location>
</feature>